<dbReference type="Proteomes" id="UP000325440">
    <property type="component" value="Unassembled WGS sequence"/>
</dbReference>
<evidence type="ECO:0000256" key="7">
    <source>
        <dbReference type="ARBA" id="ARBA00023303"/>
    </source>
</evidence>
<name>A0A5E4MKK4_9HEMI</name>
<comment type="subcellular location">
    <subcellularLocation>
        <location evidence="1">Membrane</location>
        <topology evidence="1">Multi-pass membrane protein</topology>
    </subcellularLocation>
</comment>
<evidence type="ECO:0000256" key="4">
    <source>
        <dbReference type="ARBA" id="ARBA00022989"/>
    </source>
</evidence>
<dbReference type="SUPFAM" id="SSF81324">
    <property type="entry name" value="Voltage-gated potassium channels"/>
    <property type="match status" value="1"/>
</dbReference>
<sequence length="397" mass="41315">MVTMVYALIGIPLMLVYLSSIGGLLAWCARGIFTRSLCCCLCSKCGYCCYDEKLMEEKERRMKLKRERKEYDMQMKTFSGHALEPYYVRPGDTDNVFQRVSDRAAAMAATSAATTSASAAAAAAELAAAAAAADSASFVPLLLVGFAFMSAYIGCGAAVLYRLDAGSGGGGRTYLDCVFFCFMLLSTIGYGNSRSLELTLTSTVTVWFCSVYILSGMALTAMCFNIVHHGVSTKLKTFYQPPAAASASSTVSSGVGPTQQYENCVITGGSISDLTSSHGIAVTTGGGGDDCGGRGSVGASRCVDGDDCCAVAVTGSAVAMTNYIGHNGYPQPEIVAIATGKSSGTASAANAIDQTALAADCFDIKFGSVMQEPPPSMSVVDLTNLDTIAEADDSVEM</sequence>
<dbReference type="GO" id="GO:0030322">
    <property type="term" value="P:stabilization of membrane potential"/>
    <property type="evidence" value="ECO:0007669"/>
    <property type="project" value="TreeGrafter"/>
</dbReference>
<dbReference type="Gene3D" id="1.10.287.70">
    <property type="match status" value="1"/>
</dbReference>
<dbReference type="OrthoDB" id="297496at2759"/>
<feature type="transmembrane region" description="Helical" evidence="8">
    <location>
        <begin position="138"/>
        <end position="161"/>
    </location>
</feature>
<evidence type="ECO:0000313" key="10">
    <source>
        <dbReference type="EMBL" id="VVC30366.1"/>
    </source>
</evidence>
<dbReference type="AlphaFoldDB" id="A0A5E4MKK4"/>
<gene>
    <name evidence="10" type="ORF">CINCED_3A025890</name>
</gene>
<organism evidence="10 11">
    <name type="scientific">Cinara cedri</name>
    <dbReference type="NCBI Taxonomy" id="506608"/>
    <lineage>
        <taxon>Eukaryota</taxon>
        <taxon>Metazoa</taxon>
        <taxon>Ecdysozoa</taxon>
        <taxon>Arthropoda</taxon>
        <taxon>Hexapoda</taxon>
        <taxon>Insecta</taxon>
        <taxon>Pterygota</taxon>
        <taxon>Neoptera</taxon>
        <taxon>Paraneoptera</taxon>
        <taxon>Hemiptera</taxon>
        <taxon>Sternorrhyncha</taxon>
        <taxon>Aphidomorpha</taxon>
        <taxon>Aphidoidea</taxon>
        <taxon>Aphididae</taxon>
        <taxon>Lachninae</taxon>
        <taxon>Cinara</taxon>
    </lineage>
</organism>
<feature type="transmembrane region" description="Helical" evidence="8">
    <location>
        <begin position="204"/>
        <end position="227"/>
    </location>
</feature>
<evidence type="ECO:0000256" key="1">
    <source>
        <dbReference type="ARBA" id="ARBA00004141"/>
    </source>
</evidence>
<feature type="transmembrane region" description="Helical" evidence="8">
    <location>
        <begin position="173"/>
        <end position="192"/>
    </location>
</feature>
<accession>A0A5E4MKK4</accession>
<keyword evidence="4 8" id="KW-1133">Transmembrane helix</keyword>
<protein>
    <submittedName>
        <fullName evidence="10">Potassium channel domain</fullName>
    </submittedName>
</protein>
<feature type="transmembrane region" description="Helical" evidence="8">
    <location>
        <begin position="6"/>
        <end position="27"/>
    </location>
</feature>
<dbReference type="PANTHER" id="PTHR11003">
    <property type="entry name" value="POTASSIUM CHANNEL, SUBFAMILY K"/>
    <property type="match status" value="1"/>
</dbReference>
<dbReference type="GO" id="GO:0005886">
    <property type="term" value="C:plasma membrane"/>
    <property type="evidence" value="ECO:0007669"/>
    <property type="project" value="TreeGrafter"/>
</dbReference>
<evidence type="ECO:0000313" key="11">
    <source>
        <dbReference type="Proteomes" id="UP000325440"/>
    </source>
</evidence>
<dbReference type="EMBL" id="CABPRJ010000513">
    <property type="protein sequence ID" value="VVC30366.1"/>
    <property type="molecule type" value="Genomic_DNA"/>
</dbReference>
<dbReference type="InterPro" id="IPR003280">
    <property type="entry name" value="2pore_dom_K_chnl"/>
</dbReference>
<feature type="transmembrane region" description="Helical" evidence="8">
    <location>
        <begin position="105"/>
        <end position="132"/>
    </location>
</feature>
<keyword evidence="11" id="KW-1185">Reference proteome</keyword>
<evidence type="ECO:0000256" key="2">
    <source>
        <dbReference type="ARBA" id="ARBA00022448"/>
    </source>
</evidence>
<keyword evidence="5" id="KW-0406">Ion transport</keyword>
<keyword evidence="6 8" id="KW-0472">Membrane</keyword>
<dbReference type="InterPro" id="IPR013099">
    <property type="entry name" value="K_chnl_dom"/>
</dbReference>
<dbReference type="Pfam" id="PF07885">
    <property type="entry name" value="Ion_trans_2"/>
    <property type="match status" value="1"/>
</dbReference>
<keyword evidence="2" id="KW-0813">Transport</keyword>
<keyword evidence="7 10" id="KW-0407">Ion channel</keyword>
<reference evidence="10 11" key="1">
    <citation type="submission" date="2019-08" db="EMBL/GenBank/DDBJ databases">
        <authorList>
            <person name="Alioto T."/>
            <person name="Alioto T."/>
            <person name="Gomez Garrido J."/>
        </authorList>
    </citation>
    <scope>NUCLEOTIDE SEQUENCE [LARGE SCALE GENOMIC DNA]</scope>
</reference>
<dbReference type="GO" id="GO:0015271">
    <property type="term" value="F:outward rectifier potassium channel activity"/>
    <property type="evidence" value="ECO:0007669"/>
    <property type="project" value="TreeGrafter"/>
</dbReference>
<evidence type="ECO:0000256" key="6">
    <source>
        <dbReference type="ARBA" id="ARBA00023136"/>
    </source>
</evidence>
<evidence type="ECO:0000256" key="3">
    <source>
        <dbReference type="ARBA" id="ARBA00022692"/>
    </source>
</evidence>
<dbReference type="GO" id="GO:0022841">
    <property type="term" value="F:potassium ion leak channel activity"/>
    <property type="evidence" value="ECO:0007669"/>
    <property type="project" value="TreeGrafter"/>
</dbReference>
<feature type="domain" description="Potassium channel" evidence="9">
    <location>
        <begin position="153"/>
        <end position="227"/>
    </location>
</feature>
<dbReference type="PANTHER" id="PTHR11003:SF257">
    <property type="entry name" value="POTASSIUM CHANNEL DOMAIN-CONTAINING PROTEIN"/>
    <property type="match status" value="1"/>
</dbReference>
<evidence type="ECO:0000256" key="8">
    <source>
        <dbReference type="SAM" id="Phobius"/>
    </source>
</evidence>
<keyword evidence="3 8" id="KW-0812">Transmembrane</keyword>
<evidence type="ECO:0000259" key="9">
    <source>
        <dbReference type="Pfam" id="PF07885"/>
    </source>
</evidence>
<proteinExistence type="predicted"/>
<evidence type="ECO:0000256" key="5">
    <source>
        <dbReference type="ARBA" id="ARBA00023065"/>
    </source>
</evidence>